<dbReference type="AlphaFoldDB" id="A0A0N1PBZ6"/>
<sequence>MALRSAALSGRKELLAWLNSLCSSTYPSVESLRDGAAYCTVVEAAVSRIAQNCAATHSSEAPIASSRAAQAHAHLSKVDWSATAFACEGSDPSLDPMSVQAACAHNMQLLQVMLHDCVPAEHRYTVEASRLAAGKLQDHVLMLRWLHSFMSKVLAHYSRKALEKKGEIVTGAVEGVKLNRTALLRGSQANGAADRGGHAAARALERGAGPQKSLSHMHHVDAARGVAGCSPSRSPSPAARSLHAREQEKLRLPGSAAHEEGRPPHARTQRGDRGYPSATPRSSGVAGPSAGTAAGIGEEVLREKPVHSHYTRGTIAIPEHLCETLVSLRNEVEEVEEIVLYAQEQHNFYLTQPANGTSTYTHSAAVRSIDRQPQYKLNARETLSLEELGKLLEERDALAQQYAALDAVVTNALRKAQTQGKEISPLLLNLVDLLRPQ</sequence>
<comment type="caution">
    <text evidence="2">The sequence shown here is derived from an EMBL/GenBank/DDBJ whole genome shotgun (WGS) entry which is preliminary data.</text>
</comment>
<dbReference type="SUPFAM" id="SSF47576">
    <property type="entry name" value="Calponin-homology domain, CH-domain"/>
    <property type="match status" value="1"/>
</dbReference>
<gene>
    <name evidence="2" type="ORF">ABL78_7930</name>
</gene>
<evidence type="ECO:0008006" key="4">
    <source>
        <dbReference type="Google" id="ProtNLM"/>
    </source>
</evidence>
<dbReference type="OMA" id="HYTRGTI"/>
<dbReference type="Gene3D" id="1.10.418.10">
    <property type="entry name" value="Calponin-like domain"/>
    <property type="match status" value="1"/>
</dbReference>
<dbReference type="VEuPathDB" id="TriTrypDB:Lsey_0450_0020"/>
<dbReference type="PANTHER" id="PTHR10623">
    <property type="entry name" value="MICROTUBULE-ASSOCIATED PROTEIN RP/EB FAMILY MEMBER"/>
    <property type="match status" value="1"/>
</dbReference>
<name>A0A0N1PBZ6_LEPSE</name>
<feature type="compositionally biased region" description="Low complexity" evidence="1">
    <location>
        <begin position="230"/>
        <end position="241"/>
    </location>
</feature>
<feature type="region of interest" description="Disordered" evidence="1">
    <location>
        <begin position="225"/>
        <end position="292"/>
    </location>
</feature>
<keyword evidence="3" id="KW-1185">Reference proteome</keyword>
<dbReference type="OrthoDB" id="2119228at2759"/>
<proteinExistence type="predicted"/>
<evidence type="ECO:0000313" key="3">
    <source>
        <dbReference type="Proteomes" id="UP000038009"/>
    </source>
</evidence>
<protein>
    <recommendedName>
        <fullName evidence="4">Calponin-homology (CH) domain-containing protein</fullName>
    </recommendedName>
</protein>
<reference evidence="2 3" key="1">
    <citation type="journal article" date="2015" name="PLoS Pathog.">
        <title>Leptomonas seymouri: Adaptations to the Dixenous Life Cycle Analyzed by Genome Sequencing, Transcriptome Profiling and Co-infection with Leishmania donovani.</title>
        <authorList>
            <person name="Kraeva N."/>
            <person name="Butenko A."/>
            <person name="Hlavacova J."/>
            <person name="Kostygov A."/>
            <person name="Myskova J."/>
            <person name="Grybchuk D."/>
            <person name="Lestinova T."/>
            <person name="Votypka J."/>
            <person name="Volf P."/>
            <person name="Opperdoes F."/>
            <person name="Flegontov P."/>
            <person name="Lukes J."/>
            <person name="Yurchenko V."/>
        </authorList>
    </citation>
    <scope>NUCLEOTIDE SEQUENCE [LARGE SCALE GENOMIC DNA]</scope>
    <source>
        <strain evidence="2 3">ATCC 30220</strain>
    </source>
</reference>
<dbReference type="InterPro" id="IPR036872">
    <property type="entry name" value="CH_dom_sf"/>
</dbReference>
<dbReference type="GO" id="GO:0008017">
    <property type="term" value="F:microtubule binding"/>
    <property type="evidence" value="ECO:0007669"/>
    <property type="project" value="InterPro"/>
</dbReference>
<accession>A0A0N1PBZ6</accession>
<organism evidence="2 3">
    <name type="scientific">Leptomonas seymouri</name>
    <dbReference type="NCBI Taxonomy" id="5684"/>
    <lineage>
        <taxon>Eukaryota</taxon>
        <taxon>Discoba</taxon>
        <taxon>Euglenozoa</taxon>
        <taxon>Kinetoplastea</taxon>
        <taxon>Metakinetoplastina</taxon>
        <taxon>Trypanosomatida</taxon>
        <taxon>Trypanosomatidae</taxon>
        <taxon>Leishmaniinae</taxon>
        <taxon>Leptomonas</taxon>
    </lineage>
</organism>
<feature type="compositionally biased region" description="Basic and acidic residues" evidence="1">
    <location>
        <begin position="243"/>
        <end position="273"/>
    </location>
</feature>
<evidence type="ECO:0000256" key="1">
    <source>
        <dbReference type="SAM" id="MobiDB-lite"/>
    </source>
</evidence>
<evidence type="ECO:0000313" key="2">
    <source>
        <dbReference type="EMBL" id="KPI83051.1"/>
    </source>
</evidence>
<dbReference type="Proteomes" id="UP000038009">
    <property type="component" value="Unassembled WGS sequence"/>
</dbReference>
<dbReference type="EMBL" id="LJSK01000450">
    <property type="protein sequence ID" value="KPI83051.1"/>
    <property type="molecule type" value="Genomic_DNA"/>
</dbReference>
<dbReference type="InterPro" id="IPR027328">
    <property type="entry name" value="MAPRE"/>
</dbReference>